<accession>A0A1H4E2B9</accession>
<dbReference type="RefSeq" id="WP_093246063.1">
    <property type="nucleotide sequence ID" value="NZ_FNQF01000024.1"/>
</dbReference>
<organism evidence="1 2">
    <name type="scientific">Psychroflexus halocasei</name>
    <dbReference type="NCBI Taxonomy" id="908615"/>
    <lineage>
        <taxon>Bacteria</taxon>
        <taxon>Pseudomonadati</taxon>
        <taxon>Bacteroidota</taxon>
        <taxon>Flavobacteriia</taxon>
        <taxon>Flavobacteriales</taxon>
        <taxon>Flavobacteriaceae</taxon>
        <taxon>Psychroflexus</taxon>
    </lineage>
</organism>
<evidence type="ECO:0000313" key="1">
    <source>
        <dbReference type="EMBL" id="SEA78929.1"/>
    </source>
</evidence>
<keyword evidence="2" id="KW-1185">Reference proteome</keyword>
<dbReference type="AlphaFoldDB" id="A0A1H4E2B9"/>
<dbReference type="EMBL" id="FNQF01000024">
    <property type="protein sequence ID" value="SEA78929.1"/>
    <property type="molecule type" value="Genomic_DNA"/>
</dbReference>
<proteinExistence type="predicted"/>
<dbReference type="STRING" id="908615.SAMN05421540_1242"/>
<protein>
    <recommendedName>
        <fullName evidence="3">Short C-terminal domain-containing protein</fullName>
    </recommendedName>
</protein>
<name>A0A1H4E2B9_9FLAO</name>
<dbReference type="Proteomes" id="UP000198820">
    <property type="component" value="Unassembled WGS sequence"/>
</dbReference>
<reference evidence="1 2" key="1">
    <citation type="submission" date="2016-10" db="EMBL/GenBank/DDBJ databases">
        <authorList>
            <person name="de Groot N.N."/>
        </authorList>
    </citation>
    <scope>NUCLEOTIDE SEQUENCE [LARGE SCALE GENOMIC DNA]</scope>
    <source>
        <strain evidence="1 2">DSM 23581</strain>
    </source>
</reference>
<evidence type="ECO:0000313" key="2">
    <source>
        <dbReference type="Proteomes" id="UP000198820"/>
    </source>
</evidence>
<gene>
    <name evidence="1" type="ORF">SAMN05421540_1242</name>
</gene>
<evidence type="ECO:0008006" key="3">
    <source>
        <dbReference type="Google" id="ProtNLM"/>
    </source>
</evidence>
<sequence>MKIFTVILFFSFSIGFSQTAEYGKLTKKSEYKNYITKIGDTLKVGDTLTIGIPTSDLGFTYISQGGQRVSNTLSDKKVVVDKLKTYGTKKSGYKLYAHFKGYGLIPVLIDYDTALEVGEIKNPNKKLTKEEAIAKLKEAKELLELGVITQEDYDKLKSEMTPIILN</sequence>